<dbReference type="Proteomes" id="UP000009168">
    <property type="component" value="Unassembled WGS sequence"/>
</dbReference>
<protein>
    <submittedName>
        <fullName evidence="2">Transmembrane protein, putative</fullName>
    </submittedName>
</protein>
<feature type="transmembrane region" description="Helical" evidence="1">
    <location>
        <begin position="1414"/>
        <end position="1434"/>
    </location>
</feature>
<feature type="transmembrane region" description="Helical" evidence="1">
    <location>
        <begin position="1658"/>
        <end position="1676"/>
    </location>
</feature>
<dbReference type="PANTHER" id="PTHR31600">
    <property type="entry name" value="TINY MACROCYSTS PROTEIN B-RELATED"/>
    <property type="match status" value="1"/>
</dbReference>
<keyword evidence="1 2" id="KW-0812">Transmembrane</keyword>
<sequence length="2020" mass="239572">MFLVSNNSLIQLVLIFFILNIIIFIANKQNSSLIIQNELNVVKNYYFYYQQALKQLINVSICNSQLDFITKYRDFQVNCNRAQILKQNLKINQIVFSFNQFIKKYFEFKQSKQNFQLKLQMKLKSGIIPIIQYFSRNFYTLYFYSIVKGFERGQFFSLLLILGKGILFILLGIYNSDYIEIVKYDKNLKFIQDNDYFNRWQTNNNANLFQFISLALNFILITYFVSCYISFILFGYKTTIQPIIKGSFSNTSNIEIDEDEFITKLNKKMQLKIYEMMSFYISIYQFLLTTPIFYYSLMQISHPLAPINILLTLISGTFIIDSDFDYSVNTKDCMSRPYNPYNVIIYYLDFLIMLLIVNTNFNQDTLFLGIYFLINGWFSCRICTYYQYQTRFWNTFTYLYLGSICLTYYICIQVQSKINIPSLMTVLYLPIFYKIAHYFCIWEDNTHNTLIKDIFEENNNVSLKMVDRVIRLQVFNDLQTQKVNDTQKIGIYSQINKKKQQFHQESINSIQTQATNQLSLKILVKEIENGENENQSIMKFFKEQIQKLSNKKSELNYRFVYLLFLLEVIKCTKSYFYEFQQMRKQKIGLKQEQILKSIHINFLKQRQVLQQTLMFQNNFDQLFYSVILYEEKIQQMFQMMDKAMEQKVEFISLLKNKQIQVQDLIKKVIELREIQQKIRKGLNELSIINNSNRDLITLQVCYQETLSFEEKDLIIDFDLQNINEVHVSQINTQIIKQKFKLRQSYKKSLINKEFFNQNNYYGDLNVFSKHSCVLFASFEDSSNLYIKKVSSNFTRLFGINQKEAVDRKIEVLMPPKIQVIKKHKQYIINYFQNENNNISNLKNKLLFGFQQKGFIFPMKIDVRLNYCNGLNEVGMTAYIELIDDENEYILFESDSLSVIGVTQNLQSNIFTKYNISSLKQIDLGQFFPFLYKLRQDRKTKQLNQQQKNLTRLDSETKKINSLKKLLSQQSFKEETNAQTVKNQFENFQLENQEYLLIIQNIEFSNEVKNQEAKLQNFSFFLLEISMINCEYKDIENLQYLKISKVKFIYPEFHSPIIIKYLKDYNEFYSKIFTKATLEALKAQLENQLIRIGSQDISMTNFLKIQQNQKENQFMKSKEFQASQDKQQFLDQKVLGKFSENEKTSSKNLQEYKLQNNTGNQLTYKIKEKNSEEQKTQKKTLIINCTQSINFAEENSTPSIYSPIGVQSQTFRSQEALAQEYIKQYQSQQEEENYILPLTSNRRETNRELLSEAIINSQTNVTSFQQKANIDENQLENPYYLQIDNRNVQKNQENLTKCDSNLKEMCQFNQKEQICSPLYSNKDSTSLKFIEKVKQVNKQQKFYQTQELTPQNFKNINFSKKSTQIFSSKKQQKSMKKKIKEEMIDNSSSCMSRESTSSIKKRLIKTIRRHDNLKAIRIVNLFGLLTYLALIIISIQQYCSFMGTVDTMNQNLNSQSWPSEVENEITRQVLVQNIIKSIRQNNFTFPSTSDQQNYDAVLLSYLKQSYSSFKNQLQIMDFSLNGKMLFEKISNYNSSFQADHFYNPLKIKGSPSTRSNYYFEEKNSSLLYSIIFVNYYMYKQSINPNGKLQEISVLLNLNEIISGIIDTKFYFQNYQNQQVQQIQNQLSVLIAMILIISAFCLLCVLPLYSYTQKRKDKIIQLFCTFPVNLLQNMIIQIRQSYYLNKTMSPYIKNIPVEIEILNHKSSNESENQKKQTLSQITKLPHFSYSILIIICAAYLILAFYPIFNKIFIQKYLDNLNNNLMMLENLNLARTHILYSSAIVSHGFNMKVYPNTKLVKLQDYISEIRSTMSRNQQMLTNLTHISEQLNRNERYQQDQFDHFFFPLFEGDMCSLIANNSQYISNSTIFNPNFCKSIYNGFLQKGLKLSAQYFNQKLQDLYEIIEINNNDQLLTAQKGLFKSFNIDHYSYLIVYLDEIMKIMKEFLLKNCYKYYDYLQLIQLILIIYQLFIVTIIFGVCWYSFSNSIANQITKIKHHLQVINVYYLLENNFILKFVKNNMKL</sequence>
<evidence type="ECO:0000256" key="1">
    <source>
        <dbReference type="SAM" id="Phobius"/>
    </source>
</evidence>
<accession>Q24F14</accession>
<keyword evidence="3" id="KW-1185">Reference proteome</keyword>
<feature type="transmembrane region" description="Helical" evidence="1">
    <location>
        <begin position="155"/>
        <end position="174"/>
    </location>
</feature>
<feature type="transmembrane region" description="Helical" evidence="1">
    <location>
        <begin position="208"/>
        <end position="236"/>
    </location>
</feature>
<evidence type="ECO:0000313" key="3">
    <source>
        <dbReference type="Proteomes" id="UP000009168"/>
    </source>
</evidence>
<dbReference type="KEGG" id="tet:TTHERM_00945310"/>
<dbReference type="RefSeq" id="XP_001026638.3">
    <property type="nucleotide sequence ID" value="XM_001026638.3"/>
</dbReference>
<organism evidence="2 3">
    <name type="scientific">Tetrahymena thermophila (strain SB210)</name>
    <dbReference type="NCBI Taxonomy" id="312017"/>
    <lineage>
        <taxon>Eukaryota</taxon>
        <taxon>Sar</taxon>
        <taxon>Alveolata</taxon>
        <taxon>Ciliophora</taxon>
        <taxon>Intramacronucleata</taxon>
        <taxon>Oligohymenophorea</taxon>
        <taxon>Hymenostomatida</taxon>
        <taxon>Tetrahymenina</taxon>
        <taxon>Tetrahymenidae</taxon>
        <taxon>Tetrahymena</taxon>
    </lineage>
</organism>
<feature type="transmembrane region" description="Helical" evidence="1">
    <location>
        <begin position="303"/>
        <end position="320"/>
    </location>
</feature>
<dbReference type="EMBL" id="GG662297">
    <property type="protein sequence ID" value="EAS06393.3"/>
    <property type="molecule type" value="Genomic_DNA"/>
</dbReference>
<dbReference type="InParanoid" id="Q24F14"/>
<dbReference type="GeneID" id="7837245"/>
<feature type="transmembrane region" description="Helical" evidence="1">
    <location>
        <begin position="277"/>
        <end position="297"/>
    </location>
</feature>
<keyword evidence="1" id="KW-1133">Transmembrane helix</keyword>
<dbReference type="PANTHER" id="PTHR31600:SF2">
    <property type="entry name" value="GAMETE ENRICHED GENE 10 PROTEIN-RELATED"/>
    <property type="match status" value="1"/>
</dbReference>
<feature type="transmembrane region" description="Helical" evidence="1">
    <location>
        <begin position="398"/>
        <end position="416"/>
    </location>
</feature>
<dbReference type="InterPro" id="IPR052994">
    <property type="entry name" value="Tiny_macrocysts_regulators"/>
</dbReference>
<dbReference type="HOGENOM" id="CLU_003064_0_0_1"/>
<feature type="transmembrane region" description="Helical" evidence="1">
    <location>
        <begin position="6"/>
        <end position="26"/>
    </location>
</feature>
<proteinExistence type="predicted"/>
<feature type="transmembrane region" description="Helical" evidence="1">
    <location>
        <begin position="367"/>
        <end position="386"/>
    </location>
</feature>
<gene>
    <name evidence="2" type="ORF">TTHERM_00945310</name>
</gene>
<feature type="transmembrane region" description="Helical" evidence="1">
    <location>
        <begin position="1625"/>
        <end position="1646"/>
    </location>
</feature>
<name>Q24F14_TETTS</name>
<feature type="transmembrane region" description="Helical" evidence="1">
    <location>
        <begin position="1960"/>
        <end position="1981"/>
    </location>
</feature>
<evidence type="ECO:0000313" key="2">
    <source>
        <dbReference type="EMBL" id="EAS06393.3"/>
    </source>
</evidence>
<keyword evidence="1" id="KW-0472">Membrane</keyword>
<reference evidence="3" key="1">
    <citation type="journal article" date="2006" name="PLoS Biol.">
        <title>Macronuclear genome sequence of the ciliate Tetrahymena thermophila, a model eukaryote.</title>
        <authorList>
            <person name="Eisen J.A."/>
            <person name="Coyne R.S."/>
            <person name="Wu M."/>
            <person name="Wu D."/>
            <person name="Thiagarajan M."/>
            <person name="Wortman J.R."/>
            <person name="Badger J.H."/>
            <person name="Ren Q."/>
            <person name="Amedeo P."/>
            <person name="Jones K.M."/>
            <person name="Tallon L.J."/>
            <person name="Delcher A.L."/>
            <person name="Salzberg S.L."/>
            <person name="Silva J.C."/>
            <person name="Haas B.J."/>
            <person name="Majoros W.H."/>
            <person name="Farzad M."/>
            <person name="Carlton J.M."/>
            <person name="Smith R.K. Jr."/>
            <person name="Garg J."/>
            <person name="Pearlman R.E."/>
            <person name="Karrer K.M."/>
            <person name="Sun L."/>
            <person name="Manning G."/>
            <person name="Elde N.C."/>
            <person name="Turkewitz A.P."/>
            <person name="Asai D.J."/>
            <person name="Wilkes D.E."/>
            <person name="Wang Y."/>
            <person name="Cai H."/>
            <person name="Collins K."/>
            <person name="Stewart B.A."/>
            <person name="Lee S.R."/>
            <person name="Wilamowska K."/>
            <person name="Weinberg Z."/>
            <person name="Ruzzo W.L."/>
            <person name="Wloga D."/>
            <person name="Gaertig J."/>
            <person name="Frankel J."/>
            <person name="Tsao C.-C."/>
            <person name="Gorovsky M.A."/>
            <person name="Keeling P.J."/>
            <person name="Waller R.F."/>
            <person name="Patron N.J."/>
            <person name="Cherry J.M."/>
            <person name="Stover N.A."/>
            <person name="Krieger C.J."/>
            <person name="del Toro C."/>
            <person name="Ryder H.F."/>
            <person name="Williamson S.C."/>
            <person name="Barbeau R.A."/>
            <person name="Hamilton E.P."/>
            <person name="Orias E."/>
        </authorList>
    </citation>
    <scope>NUCLEOTIDE SEQUENCE [LARGE SCALE GENOMIC DNA]</scope>
    <source>
        <strain evidence="3">SB210</strain>
    </source>
</reference>
<feature type="transmembrane region" description="Helical" evidence="1">
    <location>
        <begin position="341"/>
        <end position="361"/>
    </location>
</feature>
<feature type="transmembrane region" description="Helical" evidence="1">
    <location>
        <begin position="1725"/>
        <end position="1746"/>
    </location>
</feature>